<dbReference type="SUPFAM" id="SSF52954">
    <property type="entry name" value="Class II aaRS ABD-related"/>
    <property type="match status" value="1"/>
</dbReference>
<dbReference type="CDD" id="cd00779">
    <property type="entry name" value="ProRS_core_prok"/>
    <property type="match status" value="1"/>
</dbReference>
<dbReference type="EMBL" id="PCVO01000037">
    <property type="protein sequence ID" value="PIQ75196.1"/>
    <property type="molecule type" value="Genomic_DNA"/>
</dbReference>
<dbReference type="AlphaFoldDB" id="A0A2H0KST0"/>
<dbReference type="PRINTS" id="PR01046">
    <property type="entry name" value="TRNASYNTHPRO"/>
</dbReference>
<dbReference type="SUPFAM" id="SSF55681">
    <property type="entry name" value="Class II aaRS and biotin synthetases"/>
    <property type="match status" value="1"/>
</dbReference>
<organism evidence="11 12">
    <name type="scientific">Candidatus Portnoybacteria bacterium CG11_big_fil_rev_8_21_14_0_20_40_15</name>
    <dbReference type="NCBI Taxonomy" id="1974817"/>
    <lineage>
        <taxon>Bacteria</taxon>
        <taxon>Candidatus Portnoyibacteriota</taxon>
    </lineage>
</organism>
<evidence type="ECO:0000256" key="7">
    <source>
        <dbReference type="ARBA" id="ARBA00023146"/>
    </source>
</evidence>
<dbReference type="InterPro" id="IPR050062">
    <property type="entry name" value="Pro-tRNA_synthetase"/>
</dbReference>
<dbReference type="Gene3D" id="3.40.50.800">
    <property type="entry name" value="Anticodon-binding domain"/>
    <property type="match status" value="1"/>
</dbReference>
<keyword evidence="3 11" id="KW-0436">Ligase</keyword>
<sequence length="425" mass="48601">MKQSQLFTKTTKETPRGATFISHQLFLRGGFIFRHASGIYTLLPLGLMVLRKIENLIRKEFEEIGIQEVRMSILHPAELWKKTGRWDTAGKELWKIKSRNEEDLVLAMTHEETISAIAANTVRSENELPMIVNQFQTKIRDEERPRGGLLRLREFIMQDAYSFDKDEENLDKSFKKMVEVYNKIFKRIELIAIPVKASTGLMGGSDSYEFMVLAESGEDRIAICPKCNFAANLEVLKNAEKCPQCGTEIKIKRTIEVAHAFKLGTKYSKAMNILYEDKKGKKHFVQMGCYGIGLERAMATIVEIYHDEKGIIWPKEIAPFDVHLLSLGSKNEAIKEKIQMTSEKLYQELQEVKIEVLYDDRKEKSAGEKFADADLIGIPLRIVVSEKTLKEDSVEIKKRGEKEIQLIKLSDLKNLSDFISSPASD</sequence>
<dbReference type="InterPro" id="IPR044140">
    <property type="entry name" value="ProRS_anticodon_short"/>
</dbReference>
<dbReference type="GO" id="GO:0005524">
    <property type="term" value="F:ATP binding"/>
    <property type="evidence" value="ECO:0007669"/>
    <property type="project" value="UniProtKB-KW"/>
</dbReference>
<evidence type="ECO:0000256" key="9">
    <source>
        <dbReference type="ARBA" id="ARBA00047671"/>
    </source>
</evidence>
<keyword evidence="6" id="KW-0648">Protein biosynthesis</keyword>
<dbReference type="InterPro" id="IPR036621">
    <property type="entry name" value="Anticodon-bd_dom_sf"/>
</dbReference>
<evidence type="ECO:0000259" key="10">
    <source>
        <dbReference type="PROSITE" id="PS50862"/>
    </source>
</evidence>
<dbReference type="Gene3D" id="3.30.930.10">
    <property type="entry name" value="Bira Bifunctional Protein, Domain 2"/>
    <property type="match status" value="1"/>
</dbReference>
<dbReference type="GO" id="GO:0005829">
    <property type="term" value="C:cytosol"/>
    <property type="evidence" value="ECO:0007669"/>
    <property type="project" value="TreeGrafter"/>
</dbReference>
<proteinExistence type="predicted"/>
<dbReference type="CDD" id="cd00861">
    <property type="entry name" value="ProRS_anticodon_short"/>
    <property type="match status" value="1"/>
</dbReference>
<evidence type="ECO:0000256" key="4">
    <source>
        <dbReference type="ARBA" id="ARBA00022741"/>
    </source>
</evidence>
<evidence type="ECO:0000256" key="6">
    <source>
        <dbReference type="ARBA" id="ARBA00022917"/>
    </source>
</evidence>
<evidence type="ECO:0000256" key="2">
    <source>
        <dbReference type="ARBA" id="ARBA00019110"/>
    </source>
</evidence>
<reference evidence="11 12" key="1">
    <citation type="submission" date="2017-09" db="EMBL/GenBank/DDBJ databases">
        <title>Depth-based differentiation of microbial function through sediment-hosted aquifers and enrichment of novel symbionts in the deep terrestrial subsurface.</title>
        <authorList>
            <person name="Probst A.J."/>
            <person name="Ladd B."/>
            <person name="Jarett J.K."/>
            <person name="Geller-Mcgrath D.E."/>
            <person name="Sieber C.M."/>
            <person name="Emerson J.B."/>
            <person name="Anantharaman K."/>
            <person name="Thomas B.C."/>
            <person name="Malmstrom R."/>
            <person name="Stieglmeier M."/>
            <person name="Klingl A."/>
            <person name="Woyke T."/>
            <person name="Ryan C.M."/>
            <person name="Banfield J.F."/>
        </authorList>
    </citation>
    <scope>NUCLEOTIDE SEQUENCE [LARGE SCALE GENOMIC DNA]</scope>
    <source>
        <strain evidence="11">CG11_big_fil_rev_8_21_14_0_20_40_15</strain>
    </source>
</reference>
<protein>
    <recommendedName>
        <fullName evidence="2">Proline--tRNA ligase</fullName>
        <ecNumber evidence="1">6.1.1.15</ecNumber>
    </recommendedName>
    <alternativeName>
        <fullName evidence="8">Prolyl-tRNA synthetase</fullName>
    </alternativeName>
</protein>
<dbReference type="Pfam" id="PF03129">
    <property type="entry name" value="HGTP_anticodon"/>
    <property type="match status" value="1"/>
</dbReference>
<keyword evidence="5" id="KW-0067">ATP-binding</keyword>
<dbReference type="InterPro" id="IPR004154">
    <property type="entry name" value="Anticodon-bd"/>
</dbReference>
<dbReference type="InterPro" id="IPR006195">
    <property type="entry name" value="aa-tRNA-synth_II"/>
</dbReference>
<keyword evidence="4" id="KW-0547">Nucleotide-binding</keyword>
<dbReference type="PROSITE" id="PS50862">
    <property type="entry name" value="AA_TRNA_LIGASE_II"/>
    <property type="match status" value="1"/>
</dbReference>
<dbReference type="GO" id="GO:0004827">
    <property type="term" value="F:proline-tRNA ligase activity"/>
    <property type="evidence" value="ECO:0007669"/>
    <property type="project" value="UniProtKB-EC"/>
</dbReference>
<dbReference type="EC" id="6.1.1.15" evidence="1"/>
<dbReference type="PANTHER" id="PTHR42753">
    <property type="entry name" value="MITOCHONDRIAL RIBOSOME PROTEIN L39/PROLYL-TRNA LIGASE FAMILY MEMBER"/>
    <property type="match status" value="1"/>
</dbReference>
<dbReference type="Proteomes" id="UP000229317">
    <property type="component" value="Unassembled WGS sequence"/>
</dbReference>
<evidence type="ECO:0000256" key="5">
    <source>
        <dbReference type="ARBA" id="ARBA00022840"/>
    </source>
</evidence>
<name>A0A2H0KST0_9BACT</name>
<evidence type="ECO:0000256" key="8">
    <source>
        <dbReference type="ARBA" id="ARBA00029731"/>
    </source>
</evidence>
<evidence type="ECO:0000256" key="3">
    <source>
        <dbReference type="ARBA" id="ARBA00022598"/>
    </source>
</evidence>
<dbReference type="InterPro" id="IPR045864">
    <property type="entry name" value="aa-tRNA-synth_II/BPL/LPL"/>
</dbReference>
<dbReference type="InterPro" id="IPR002316">
    <property type="entry name" value="Pro-tRNA-ligase_IIa"/>
</dbReference>
<keyword evidence="7" id="KW-0030">Aminoacyl-tRNA synthetase</keyword>
<evidence type="ECO:0000256" key="1">
    <source>
        <dbReference type="ARBA" id="ARBA00012831"/>
    </source>
</evidence>
<evidence type="ECO:0000313" key="11">
    <source>
        <dbReference type="EMBL" id="PIQ75196.1"/>
    </source>
</evidence>
<dbReference type="InterPro" id="IPR002314">
    <property type="entry name" value="aa-tRNA-synt_IIb"/>
</dbReference>
<comment type="catalytic activity">
    <reaction evidence="9">
        <text>tRNA(Pro) + L-proline + ATP = L-prolyl-tRNA(Pro) + AMP + diphosphate</text>
        <dbReference type="Rhea" id="RHEA:14305"/>
        <dbReference type="Rhea" id="RHEA-COMP:9700"/>
        <dbReference type="Rhea" id="RHEA-COMP:9702"/>
        <dbReference type="ChEBI" id="CHEBI:30616"/>
        <dbReference type="ChEBI" id="CHEBI:33019"/>
        <dbReference type="ChEBI" id="CHEBI:60039"/>
        <dbReference type="ChEBI" id="CHEBI:78442"/>
        <dbReference type="ChEBI" id="CHEBI:78532"/>
        <dbReference type="ChEBI" id="CHEBI:456215"/>
        <dbReference type="EC" id="6.1.1.15"/>
    </reaction>
</comment>
<dbReference type="GO" id="GO:0006433">
    <property type="term" value="P:prolyl-tRNA aminoacylation"/>
    <property type="evidence" value="ECO:0007669"/>
    <property type="project" value="InterPro"/>
</dbReference>
<evidence type="ECO:0000313" key="12">
    <source>
        <dbReference type="Proteomes" id="UP000229317"/>
    </source>
</evidence>
<feature type="domain" description="Aminoacyl-transfer RNA synthetases class-II family profile" evidence="10">
    <location>
        <begin position="38"/>
        <end position="314"/>
    </location>
</feature>
<dbReference type="Pfam" id="PF00587">
    <property type="entry name" value="tRNA-synt_2b"/>
    <property type="match status" value="1"/>
</dbReference>
<accession>A0A2H0KST0</accession>
<gene>
    <name evidence="11" type="ORF">COV84_02505</name>
</gene>
<dbReference type="InterPro" id="IPR033730">
    <property type="entry name" value="ProRS_core_prok"/>
</dbReference>
<comment type="caution">
    <text evidence="11">The sequence shown here is derived from an EMBL/GenBank/DDBJ whole genome shotgun (WGS) entry which is preliminary data.</text>
</comment>
<dbReference type="PANTHER" id="PTHR42753:SF2">
    <property type="entry name" value="PROLINE--TRNA LIGASE"/>
    <property type="match status" value="1"/>
</dbReference>